<dbReference type="NCBIfam" id="TIGR01528">
    <property type="entry name" value="NMN_trans_PnuC"/>
    <property type="match status" value="1"/>
</dbReference>
<dbReference type="AlphaFoldDB" id="A0A662ZJG0"/>
<feature type="transmembrane region" description="Helical" evidence="10">
    <location>
        <begin position="89"/>
        <end position="105"/>
    </location>
</feature>
<gene>
    <name evidence="11" type="ORF">SAMN02910344_02005</name>
</gene>
<evidence type="ECO:0000313" key="12">
    <source>
        <dbReference type="Proteomes" id="UP000243745"/>
    </source>
</evidence>
<dbReference type="InterPro" id="IPR006419">
    <property type="entry name" value="NMN_transpt_PnuC"/>
</dbReference>
<feature type="transmembrane region" description="Helical" evidence="10">
    <location>
        <begin position="111"/>
        <end position="134"/>
    </location>
</feature>
<sequence length="263" mass="30000">MTSNNLTNQAKQTEKVSIKSFRDFIHEETSGWNRTELAWLIGGVTVISLLTIMKLNPDNNRLFTTEFLVSLTAAVTGCIAAILTGKGKLGAFVFGLINSVLYAYISYKYKYYGEVCVKVIIFIPLNIYGIFCWIRNISTKDYEVVKRSLGKNKIILVTTTVIIATLITGYILEQIGGKRPYIDATTSILATTGLILTIKRYSQNWLLWILLNILSIWLWIIPFYKGEGQPVAILLMWCFYLINSIVMYIRWNKKSYKLSNNKT</sequence>
<protein>
    <recommendedName>
        <fullName evidence="4">Nicotinamide riboside transporter PnuC</fullName>
    </recommendedName>
</protein>
<comment type="similarity">
    <text evidence="3">Belongs to the nicotinamide ribonucleoside (NR) uptake permease (TC 4.B.1) family.</text>
</comment>
<feature type="transmembrane region" description="Helical" evidence="10">
    <location>
        <begin position="181"/>
        <end position="198"/>
    </location>
</feature>
<feature type="transmembrane region" description="Helical" evidence="10">
    <location>
        <begin position="37"/>
        <end position="55"/>
    </location>
</feature>
<feature type="transmembrane region" description="Helical" evidence="10">
    <location>
        <begin position="154"/>
        <end position="175"/>
    </location>
</feature>
<dbReference type="RefSeq" id="WP_051622005.1">
    <property type="nucleotide sequence ID" value="NZ_FOXF01000051.1"/>
</dbReference>
<evidence type="ECO:0000256" key="1">
    <source>
        <dbReference type="ARBA" id="ARBA00002672"/>
    </source>
</evidence>
<accession>A0A662ZJG0</accession>
<dbReference type="GO" id="GO:0005886">
    <property type="term" value="C:plasma membrane"/>
    <property type="evidence" value="ECO:0007669"/>
    <property type="project" value="UniProtKB-SubCell"/>
</dbReference>
<keyword evidence="7 10" id="KW-0812">Transmembrane</keyword>
<keyword evidence="8 10" id="KW-1133">Transmembrane helix</keyword>
<feature type="transmembrane region" description="Helical" evidence="10">
    <location>
        <begin position="230"/>
        <end position="249"/>
    </location>
</feature>
<dbReference type="Proteomes" id="UP000243745">
    <property type="component" value="Unassembled WGS sequence"/>
</dbReference>
<evidence type="ECO:0000256" key="8">
    <source>
        <dbReference type="ARBA" id="ARBA00022989"/>
    </source>
</evidence>
<evidence type="ECO:0000256" key="10">
    <source>
        <dbReference type="SAM" id="Phobius"/>
    </source>
</evidence>
<evidence type="ECO:0000256" key="5">
    <source>
        <dbReference type="ARBA" id="ARBA00022448"/>
    </source>
</evidence>
<dbReference type="GO" id="GO:0034257">
    <property type="term" value="F:nicotinamide riboside transmembrane transporter activity"/>
    <property type="evidence" value="ECO:0007669"/>
    <property type="project" value="InterPro"/>
</dbReference>
<name>A0A662ZJG0_9GAMM</name>
<feature type="transmembrane region" description="Helical" evidence="10">
    <location>
        <begin position="67"/>
        <end position="84"/>
    </location>
</feature>
<dbReference type="PANTHER" id="PTHR36122:SF2">
    <property type="entry name" value="NICOTINAMIDE RIBOSIDE TRANSPORTER PNUC"/>
    <property type="match status" value="1"/>
</dbReference>
<keyword evidence="12" id="KW-1185">Reference proteome</keyword>
<dbReference type="Pfam" id="PF04973">
    <property type="entry name" value="NMN_transporter"/>
    <property type="match status" value="1"/>
</dbReference>
<evidence type="ECO:0000256" key="9">
    <source>
        <dbReference type="ARBA" id="ARBA00023136"/>
    </source>
</evidence>
<keyword evidence="5" id="KW-0813">Transport</keyword>
<dbReference type="PANTHER" id="PTHR36122">
    <property type="entry name" value="NICOTINAMIDE RIBOSIDE TRANSPORTER PNUC"/>
    <property type="match status" value="1"/>
</dbReference>
<evidence type="ECO:0000256" key="2">
    <source>
        <dbReference type="ARBA" id="ARBA00004651"/>
    </source>
</evidence>
<dbReference type="EMBL" id="FOXF01000051">
    <property type="protein sequence ID" value="SFP66472.1"/>
    <property type="molecule type" value="Genomic_DNA"/>
</dbReference>
<comment type="function">
    <text evidence="1">Required for nicotinamide riboside transport across the inner membrane.</text>
</comment>
<evidence type="ECO:0000256" key="6">
    <source>
        <dbReference type="ARBA" id="ARBA00022475"/>
    </source>
</evidence>
<keyword evidence="6" id="KW-1003">Cell membrane</keyword>
<comment type="subcellular location">
    <subcellularLocation>
        <location evidence="2">Cell membrane</location>
        <topology evidence="2">Multi-pass membrane protein</topology>
    </subcellularLocation>
</comment>
<feature type="transmembrane region" description="Helical" evidence="10">
    <location>
        <begin position="205"/>
        <end position="224"/>
    </location>
</feature>
<dbReference type="OrthoDB" id="9791248at2"/>
<evidence type="ECO:0000256" key="7">
    <source>
        <dbReference type="ARBA" id="ARBA00022692"/>
    </source>
</evidence>
<keyword evidence="9 10" id="KW-0472">Membrane</keyword>
<proteinExistence type="inferred from homology"/>
<evidence type="ECO:0000313" key="11">
    <source>
        <dbReference type="EMBL" id="SFP66472.1"/>
    </source>
</evidence>
<organism evidence="11 12">
    <name type="scientific">Ruminobacter amylophilus</name>
    <dbReference type="NCBI Taxonomy" id="867"/>
    <lineage>
        <taxon>Bacteria</taxon>
        <taxon>Pseudomonadati</taxon>
        <taxon>Pseudomonadota</taxon>
        <taxon>Gammaproteobacteria</taxon>
        <taxon>Aeromonadales</taxon>
        <taxon>Succinivibrionaceae</taxon>
        <taxon>Ruminobacter</taxon>
    </lineage>
</organism>
<evidence type="ECO:0000256" key="3">
    <source>
        <dbReference type="ARBA" id="ARBA00006669"/>
    </source>
</evidence>
<reference evidence="11 12" key="1">
    <citation type="submission" date="2016-10" db="EMBL/GenBank/DDBJ databases">
        <authorList>
            <person name="Varghese N."/>
            <person name="Submissions S."/>
        </authorList>
    </citation>
    <scope>NUCLEOTIDE SEQUENCE [LARGE SCALE GENOMIC DNA]</scope>
    <source>
        <strain evidence="11 12">DSM 1361</strain>
    </source>
</reference>
<evidence type="ECO:0000256" key="4">
    <source>
        <dbReference type="ARBA" id="ARBA00017522"/>
    </source>
</evidence>